<evidence type="ECO:0000313" key="13">
    <source>
        <dbReference type="EMBL" id="MFC3108487.1"/>
    </source>
</evidence>
<sequence>MNSVDLSQVPMLDLFRQEAETQTQVLNAGLLALERTPTAAKPLEACMRAAHSIKGAARIVGLPAGVDIAHAMEDCFVSAQQGNLVLGHEQIDALLHGVDLLSRVANPPADDAAWADHAGRVEIDAFLVALHNSAVDRGNGQSGLDSALAESLLIEATAPDVEALAVHDTLKSEDFRREVPARHHENRESPDRALRVTADNLNRLLSLSGESLVESRWLKPFAGSMLRLKRLQRNTGRSLDKLHEELSDLALDEQAQTTLAEVRRLLGECQHMLSDQLAELETFDRRSVNLSQRLYDEALACRMRPFADGTGGYARMVRDLGRSLGKQLRFDIIGETTQIDRDILEKLDAPLGHLLRNAVDHGIESPQQRVAAGKPVEGTITLEARHSAGMLQINIADDGAGVNLDQLRDTIVLRKLANHETASQLSEVELLEFLLLPSFTLRDTVTEISGRGVGLDVVHNLIKQVRGTIHIFNQPGHGTRFQLQLPLTLSVIRSLLVAINDEPYAFPLAYVNRTLELRREQIELLEGHQHFSFEGRQIGLVSAHQILQSGEFAQHGDTVPVVVIGDHGSTYGLVVDRFLGERMLVVQPLDTRLGKIKDIVAGALMEDGTPVLIVDVDDMIRSVEKLISAGQLDKVQHSAAASDADRRKRVLVVDDSLTVRELERKLLSNRGYHVVVAVDGMDGWNALRSEPFDLVITDIDMPRMDGIELVTLIKKDPGLKSLPVMIVSYKDREEDRQRGLEAGADYYFAKASFHDEALLQAVMDLIGAAHA</sequence>
<dbReference type="SMART" id="SM00387">
    <property type="entry name" value="HATPase_c"/>
    <property type="match status" value="1"/>
</dbReference>
<dbReference type="GO" id="GO:0016301">
    <property type="term" value="F:kinase activity"/>
    <property type="evidence" value="ECO:0007669"/>
    <property type="project" value="UniProtKB-KW"/>
</dbReference>
<dbReference type="InterPro" id="IPR036890">
    <property type="entry name" value="HATPase_C_sf"/>
</dbReference>
<dbReference type="Pfam" id="PF01627">
    <property type="entry name" value="Hpt"/>
    <property type="match status" value="1"/>
</dbReference>
<dbReference type="PANTHER" id="PTHR43395:SF1">
    <property type="entry name" value="CHEMOTAXIS PROTEIN CHEA"/>
    <property type="match status" value="1"/>
</dbReference>
<dbReference type="Gene3D" id="2.30.30.40">
    <property type="entry name" value="SH3 Domains"/>
    <property type="match status" value="1"/>
</dbReference>
<organism evidence="13 14">
    <name type="scientific">Undibacterium arcticum</name>
    <dbReference type="NCBI Taxonomy" id="1762892"/>
    <lineage>
        <taxon>Bacteria</taxon>
        <taxon>Pseudomonadati</taxon>
        <taxon>Pseudomonadota</taxon>
        <taxon>Betaproteobacteria</taxon>
        <taxon>Burkholderiales</taxon>
        <taxon>Oxalobacteraceae</taxon>
        <taxon>Undibacterium</taxon>
    </lineage>
</organism>
<reference evidence="14" key="1">
    <citation type="journal article" date="2019" name="Int. J. Syst. Evol. Microbiol.">
        <title>The Global Catalogue of Microorganisms (GCM) 10K type strain sequencing project: providing services to taxonomists for standard genome sequencing and annotation.</title>
        <authorList>
            <consortium name="The Broad Institute Genomics Platform"/>
            <consortium name="The Broad Institute Genome Sequencing Center for Infectious Disease"/>
            <person name="Wu L."/>
            <person name="Ma J."/>
        </authorList>
    </citation>
    <scope>NUCLEOTIDE SEQUENCE [LARGE SCALE GENOMIC DNA]</scope>
    <source>
        <strain evidence="14">KCTC 42986</strain>
    </source>
</reference>
<gene>
    <name evidence="13" type="ORF">ACFOFO_11010</name>
</gene>
<dbReference type="InterPro" id="IPR036641">
    <property type="entry name" value="HPT_dom_sf"/>
</dbReference>
<dbReference type="SUPFAM" id="SSF52172">
    <property type="entry name" value="CheY-like"/>
    <property type="match status" value="1"/>
</dbReference>
<dbReference type="InterPro" id="IPR002545">
    <property type="entry name" value="CheW-lke_dom"/>
</dbReference>
<comment type="catalytic activity">
    <reaction evidence="1">
        <text>ATP + protein L-histidine = ADP + protein N-phospho-L-histidine.</text>
        <dbReference type="EC" id="2.7.13.3"/>
    </reaction>
</comment>
<dbReference type="Pfam" id="PF02518">
    <property type="entry name" value="HATPase_c"/>
    <property type="match status" value="1"/>
</dbReference>
<dbReference type="EC" id="2.7.13.3" evidence="2"/>
<evidence type="ECO:0000256" key="7">
    <source>
        <dbReference type="PROSITE-ProRule" id="PRU00110"/>
    </source>
</evidence>
<dbReference type="InterPro" id="IPR011006">
    <property type="entry name" value="CheY-like_superfamily"/>
</dbReference>
<keyword evidence="6" id="KW-0902">Two-component regulatory system</keyword>
<dbReference type="Gene3D" id="3.40.50.2300">
    <property type="match status" value="1"/>
</dbReference>
<keyword evidence="3 8" id="KW-0597">Phosphoprotein</keyword>
<dbReference type="CDD" id="cd00088">
    <property type="entry name" value="HPT"/>
    <property type="match status" value="1"/>
</dbReference>
<dbReference type="SMART" id="SM00260">
    <property type="entry name" value="CheW"/>
    <property type="match status" value="1"/>
</dbReference>
<dbReference type="PROSITE" id="PS50851">
    <property type="entry name" value="CHEW"/>
    <property type="match status" value="1"/>
</dbReference>
<evidence type="ECO:0000259" key="10">
    <source>
        <dbReference type="PROSITE" id="PS50110"/>
    </source>
</evidence>
<evidence type="ECO:0000256" key="8">
    <source>
        <dbReference type="PROSITE-ProRule" id="PRU00169"/>
    </source>
</evidence>
<dbReference type="InterPro" id="IPR001789">
    <property type="entry name" value="Sig_transdc_resp-reg_receiver"/>
</dbReference>
<dbReference type="EMBL" id="JBHRTP010000032">
    <property type="protein sequence ID" value="MFC3108487.1"/>
    <property type="molecule type" value="Genomic_DNA"/>
</dbReference>
<dbReference type="PANTHER" id="PTHR43395">
    <property type="entry name" value="SENSOR HISTIDINE KINASE CHEA"/>
    <property type="match status" value="1"/>
</dbReference>
<protein>
    <recommendedName>
        <fullName evidence="2">histidine kinase</fullName>
        <ecNumber evidence="2">2.7.13.3</ecNumber>
    </recommendedName>
</protein>
<dbReference type="Gene3D" id="1.20.120.160">
    <property type="entry name" value="HPT domain"/>
    <property type="match status" value="1"/>
</dbReference>
<dbReference type="InterPro" id="IPR005467">
    <property type="entry name" value="His_kinase_dom"/>
</dbReference>
<dbReference type="Pfam" id="PF00072">
    <property type="entry name" value="Response_reg"/>
    <property type="match status" value="1"/>
</dbReference>
<evidence type="ECO:0000313" key="14">
    <source>
        <dbReference type="Proteomes" id="UP001595530"/>
    </source>
</evidence>
<keyword evidence="4" id="KW-0808">Transferase</keyword>
<dbReference type="InterPro" id="IPR008207">
    <property type="entry name" value="Sig_transdc_His_kin_Hpt_dom"/>
</dbReference>
<feature type="domain" description="HPt" evidence="12">
    <location>
        <begin position="4"/>
        <end position="108"/>
    </location>
</feature>
<feature type="domain" description="CheW-like" evidence="11">
    <location>
        <begin position="491"/>
        <end position="625"/>
    </location>
</feature>
<dbReference type="SUPFAM" id="SSF47226">
    <property type="entry name" value="Histidine-containing phosphotransfer domain, HPT domain"/>
    <property type="match status" value="1"/>
</dbReference>
<dbReference type="InterPro" id="IPR036061">
    <property type="entry name" value="CheW-like_dom_sf"/>
</dbReference>
<evidence type="ECO:0000256" key="1">
    <source>
        <dbReference type="ARBA" id="ARBA00000085"/>
    </source>
</evidence>
<dbReference type="CDD" id="cd19924">
    <property type="entry name" value="REC_CheV-like"/>
    <property type="match status" value="1"/>
</dbReference>
<dbReference type="Pfam" id="PF01584">
    <property type="entry name" value="CheW"/>
    <property type="match status" value="1"/>
</dbReference>
<feature type="domain" description="Response regulatory" evidence="10">
    <location>
        <begin position="649"/>
        <end position="765"/>
    </location>
</feature>
<dbReference type="SMART" id="SM00448">
    <property type="entry name" value="REC"/>
    <property type="match status" value="1"/>
</dbReference>
<evidence type="ECO:0000256" key="4">
    <source>
        <dbReference type="ARBA" id="ARBA00022679"/>
    </source>
</evidence>
<proteinExistence type="predicted"/>
<evidence type="ECO:0000256" key="6">
    <source>
        <dbReference type="ARBA" id="ARBA00023012"/>
    </source>
</evidence>
<dbReference type="SUPFAM" id="SSF55874">
    <property type="entry name" value="ATPase domain of HSP90 chaperone/DNA topoisomerase II/histidine kinase"/>
    <property type="match status" value="1"/>
</dbReference>
<dbReference type="PROSITE" id="PS50109">
    <property type="entry name" value="HIS_KIN"/>
    <property type="match status" value="1"/>
</dbReference>
<accession>A0ABV7F0B2</accession>
<evidence type="ECO:0000259" key="9">
    <source>
        <dbReference type="PROSITE" id="PS50109"/>
    </source>
</evidence>
<dbReference type="Gene3D" id="3.30.565.10">
    <property type="entry name" value="Histidine kinase-like ATPase, C-terminal domain"/>
    <property type="match status" value="1"/>
</dbReference>
<evidence type="ECO:0000256" key="5">
    <source>
        <dbReference type="ARBA" id="ARBA00022777"/>
    </source>
</evidence>
<dbReference type="PRINTS" id="PR00344">
    <property type="entry name" value="BCTRLSENSOR"/>
</dbReference>
<dbReference type="RefSeq" id="WP_390331539.1">
    <property type="nucleotide sequence ID" value="NZ_JBHRTP010000032.1"/>
</dbReference>
<dbReference type="PROSITE" id="PS50894">
    <property type="entry name" value="HPT"/>
    <property type="match status" value="1"/>
</dbReference>
<comment type="caution">
    <text evidence="13">The sequence shown here is derived from an EMBL/GenBank/DDBJ whole genome shotgun (WGS) entry which is preliminary data.</text>
</comment>
<dbReference type="InterPro" id="IPR004358">
    <property type="entry name" value="Sig_transdc_His_kin-like_C"/>
</dbReference>
<evidence type="ECO:0000256" key="3">
    <source>
        <dbReference type="ARBA" id="ARBA00022553"/>
    </source>
</evidence>
<feature type="modified residue" description="Phosphohistidine" evidence="7">
    <location>
        <position position="51"/>
    </location>
</feature>
<dbReference type="PROSITE" id="PS50110">
    <property type="entry name" value="RESPONSE_REGULATORY"/>
    <property type="match status" value="1"/>
</dbReference>
<keyword evidence="14" id="KW-1185">Reference proteome</keyword>
<dbReference type="SUPFAM" id="SSF50341">
    <property type="entry name" value="CheW-like"/>
    <property type="match status" value="1"/>
</dbReference>
<evidence type="ECO:0000259" key="11">
    <source>
        <dbReference type="PROSITE" id="PS50851"/>
    </source>
</evidence>
<feature type="modified residue" description="4-aspartylphosphate" evidence="8">
    <location>
        <position position="698"/>
    </location>
</feature>
<dbReference type="InterPro" id="IPR003594">
    <property type="entry name" value="HATPase_dom"/>
</dbReference>
<evidence type="ECO:0000256" key="2">
    <source>
        <dbReference type="ARBA" id="ARBA00012438"/>
    </source>
</evidence>
<keyword evidence="5 13" id="KW-0418">Kinase</keyword>
<name>A0ABV7F0B2_9BURK</name>
<evidence type="ECO:0000259" key="12">
    <source>
        <dbReference type="PROSITE" id="PS50894"/>
    </source>
</evidence>
<feature type="domain" description="Histidine kinase" evidence="9">
    <location>
        <begin position="351"/>
        <end position="489"/>
    </location>
</feature>
<dbReference type="SMART" id="SM00073">
    <property type="entry name" value="HPT"/>
    <property type="match status" value="1"/>
</dbReference>
<dbReference type="Proteomes" id="UP001595530">
    <property type="component" value="Unassembled WGS sequence"/>
</dbReference>
<dbReference type="InterPro" id="IPR051315">
    <property type="entry name" value="Bact_Chemotaxis_CheA"/>
</dbReference>